<evidence type="ECO:0000256" key="1">
    <source>
        <dbReference type="SAM" id="Phobius"/>
    </source>
</evidence>
<dbReference type="RefSeq" id="WP_135161635.1">
    <property type="nucleotide sequence ID" value="NZ_SPQS01000001.1"/>
</dbReference>
<feature type="transmembrane region" description="Helical" evidence="1">
    <location>
        <begin position="26"/>
        <end position="48"/>
    </location>
</feature>
<protein>
    <submittedName>
        <fullName evidence="2">Uncharacterized protein</fullName>
    </submittedName>
</protein>
<dbReference type="Proteomes" id="UP000297700">
    <property type="component" value="Unassembled WGS sequence"/>
</dbReference>
<reference evidence="2 3" key="1">
    <citation type="submission" date="2019-03" db="EMBL/GenBank/DDBJ databases">
        <title>Bradyrhizobium strains diversity.</title>
        <authorList>
            <person name="Urquiaga M.C.O."/>
            <person name="Hungria M."/>
            <person name="Delamuta J.R.M."/>
            <person name="Klepa M.S."/>
        </authorList>
    </citation>
    <scope>NUCLEOTIDE SEQUENCE [LARGE SCALE GENOMIC DNA]</scope>
    <source>
        <strain evidence="2 3">CNPSo 3426</strain>
    </source>
</reference>
<gene>
    <name evidence="2" type="ORF">E4K64_00230</name>
</gene>
<keyword evidence="1" id="KW-0472">Membrane</keyword>
<dbReference type="AlphaFoldDB" id="A0A4Y9PPC3"/>
<accession>A0A4Y9PPC3</accession>
<sequence length="615" mass="68453">MTLIWQPGDVPFGTEASKPQTDYRRFAFAVLAFLLLPPVAFAGFTIAVDPYYIWGAPSWPGINVVRPAYEPKVVIAKPYQVARLHPSAVSLGSSRVEVGIDPRHKGWAPGTVFNFALPSSNSYAVMLAFLHAQKYGAPLKQAVVGLDFFAFNINFPLASTLQEQRFDEDAVREFAQYLDGALRDRPKSAVKPAATTGDWNETLYLAVNADVKAAVLRKEFKSGREHFELAGRTEGREGAAVPADWDEAGYLQVNPDVAAAVKDGPFVNGYHHWLAAGRVEGRLGGFRPANWDEARYLAANPFVRIRIARGEYRDGYLHYAATGRKQGLRGAIPPTNMLNSLMVRYPSLSEADYAARDRFSLLFTTTTLRDAIVTLRGQSEPATFDSLGMRVWHGQEAVLDRVGGATAVIHRLLKSWNPILVAPSMQYCFTNPETGMTTFDPFRFMIRKAYADGTDLRLFVTPLHAVVRATIEALGLGQRYAFWLHELVRINEEEASRAGRQPFPLWDFSAPNSITTEPIPKLGDRSPMRWFWERSHYRKQTGDLILDRIFDYSVPDRAIPADFGTRLTSANIDAHLTGAATSLANWSTESDLASQIAREAGKPGKFNRQSEATCW</sequence>
<evidence type="ECO:0000313" key="3">
    <source>
        <dbReference type="Proteomes" id="UP000297700"/>
    </source>
</evidence>
<keyword evidence="1" id="KW-0812">Transmembrane</keyword>
<organism evidence="2 3">
    <name type="scientific">Bradyrhizobium frederickii</name>
    <dbReference type="NCBI Taxonomy" id="2560054"/>
    <lineage>
        <taxon>Bacteria</taxon>
        <taxon>Pseudomonadati</taxon>
        <taxon>Pseudomonadota</taxon>
        <taxon>Alphaproteobacteria</taxon>
        <taxon>Hyphomicrobiales</taxon>
        <taxon>Nitrobacteraceae</taxon>
        <taxon>Bradyrhizobium</taxon>
    </lineage>
</organism>
<dbReference type="EMBL" id="SPQS01000001">
    <property type="protein sequence ID" value="TFV80303.1"/>
    <property type="molecule type" value="Genomic_DNA"/>
</dbReference>
<proteinExistence type="predicted"/>
<name>A0A4Y9PPC3_9BRAD</name>
<evidence type="ECO:0000313" key="2">
    <source>
        <dbReference type="EMBL" id="TFV80303.1"/>
    </source>
</evidence>
<keyword evidence="1" id="KW-1133">Transmembrane helix</keyword>
<comment type="caution">
    <text evidence="2">The sequence shown here is derived from an EMBL/GenBank/DDBJ whole genome shotgun (WGS) entry which is preliminary data.</text>
</comment>